<dbReference type="Proteomes" id="UP000824120">
    <property type="component" value="Chromosome 4"/>
</dbReference>
<organism evidence="1 2">
    <name type="scientific">Solanum commersonii</name>
    <name type="common">Commerson's wild potato</name>
    <name type="synonym">Commerson's nightshade</name>
    <dbReference type="NCBI Taxonomy" id="4109"/>
    <lineage>
        <taxon>Eukaryota</taxon>
        <taxon>Viridiplantae</taxon>
        <taxon>Streptophyta</taxon>
        <taxon>Embryophyta</taxon>
        <taxon>Tracheophyta</taxon>
        <taxon>Spermatophyta</taxon>
        <taxon>Magnoliopsida</taxon>
        <taxon>eudicotyledons</taxon>
        <taxon>Gunneridae</taxon>
        <taxon>Pentapetalae</taxon>
        <taxon>asterids</taxon>
        <taxon>lamiids</taxon>
        <taxon>Solanales</taxon>
        <taxon>Solanaceae</taxon>
        <taxon>Solanoideae</taxon>
        <taxon>Solaneae</taxon>
        <taxon>Solanum</taxon>
    </lineage>
</organism>
<evidence type="ECO:0000313" key="1">
    <source>
        <dbReference type="EMBL" id="KAG5612498.1"/>
    </source>
</evidence>
<reference evidence="1 2" key="1">
    <citation type="submission" date="2020-09" db="EMBL/GenBank/DDBJ databases">
        <title>De no assembly of potato wild relative species, Solanum commersonii.</title>
        <authorList>
            <person name="Cho K."/>
        </authorList>
    </citation>
    <scope>NUCLEOTIDE SEQUENCE [LARGE SCALE GENOMIC DNA]</scope>
    <source>
        <strain evidence="1">LZ3.2</strain>
        <tissue evidence="1">Leaf</tissue>
    </source>
</reference>
<comment type="caution">
    <text evidence="1">The sequence shown here is derived from an EMBL/GenBank/DDBJ whole genome shotgun (WGS) entry which is preliminary data.</text>
</comment>
<evidence type="ECO:0000313" key="2">
    <source>
        <dbReference type="Proteomes" id="UP000824120"/>
    </source>
</evidence>
<keyword evidence="2" id="KW-1185">Reference proteome</keyword>
<dbReference type="AlphaFoldDB" id="A0A9J5ZIB8"/>
<gene>
    <name evidence="1" type="ORF">H5410_023779</name>
</gene>
<dbReference type="EMBL" id="JACXVP010000004">
    <property type="protein sequence ID" value="KAG5612498.1"/>
    <property type="molecule type" value="Genomic_DNA"/>
</dbReference>
<proteinExistence type="predicted"/>
<accession>A0A9J5ZIB8</accession>
<protein>
    <submittedName>
        <fullName evidence="1">Uncharacterized protein</fullName>
    </submittedName>
</protein>
<sequence length="76" mass="8743">MVLLLLWSEQDQISRRNMSIAGLKEMLGERQRTMMVQFLMKLLNSKSIRGSLLNREVTHALDVVLAVLREKTMLGT</sequence>
<dbReference type="OrthoDB" id="1303410at2759"/>
<name>A0A9J5ZIB8_SOLCO</name>